<evidence type="ECO:0000313" key="4">
    <source>
        <dbReference type="EMBL" id="SDT60925.1"/>
    </source>
</evidence>
<evidence type="ECO:0000256" key="2">
    <source>
        <dbReference type="SAM" id="Phobius"/>
    </source>
</evidence>
<dbReference type="OrthoDB" id="3628931at2"/>
<keyword evidence="5" id="KW-1185">Reference proteome</keyword>
<protein>
    <submittedName>
        <fullName evidence="4">Septum formation</fullName>
    </submittedName>
</protein>
<keyword evidence="2" id="KW-0472">Membrane</keyword>
<feature type="region of interest" description="Disordered" evidence="1">
    <location>
        <begin position="97"/>
        <end position="122"/>
    </location>
</feature>
<evidence type="ECO:0000256" key="1">
    <source>
        <dbReference type="SAM" id="MobiDB-lite"/>
    </source>
</evidence>
<evidence type="ECO:0000259" key="3">
    <source>
        <dbReference type="Pfam" id="PF13845"/>
    </source>
</evidence>
<proteinExistence type="predicted"/>
<dbReference type="AlphaFoldDB" id="A0A1H2BRJ7"/>
<gene>
    <name evidence="4" type="ORF">SAMN04489743_3920</name>
</gene>
<feature type="compositionally biased region" description="Pro residues" evidence="1">
    <location>
        <begin position="1"/>
        <end position="13"/>
    </location>
</feature>
<sequence length="235" mass="24318">MNPQDVPPKPASPPTAGIPRVEAAPAPASVTWPPQHAEPAPSASGASDSTPSGATAPKQAPKAKALWKALFAVVLIAVVGGLVWLALWLNSGAASPEAQGGQASVLETTPTPRATPLPLPRDGVKPADYAVGDCFKDFDPESLTSTAVPCDTGHSAQLVGVFRYPADERYPGAETLKAKALEICQATKLGPAANNFQLNYQRSFPSSTSWDAGDRRADCYVTAPNGNVINASVLP</sequence>
<accession>A0A1H2BRJ7</accession>
<feature type="compositionally biased region" description="Polar residues" evidence="1">
    <location>
        <begin position="44"/>
        <end position="53"/>
    </location>
</feature>
<reference evidence="5" key="1">
    <citation type="submission" date="2016-10" db="EMBL/GenBank/DDBJ databases">
        <authorList>
            <person name="Varghese N."/>
            <person name="Submissions S."/>
        </authorList>
    </citation>
    <scope>NUCLEOTIDE SEQUENCE [LARGE SCALE GENOMIC DNA]</scope>
    <source>
        <strain evidence="5">IMMIB L-1606</strain>
    </source>
</reference>
<organism evidence="4 5">
    <name type="scientific">Pseudarthrobacter equi</name>
    <dbReference type="NCBI Taxonomy" id="728066"/>
    <lineage>
        <taxon>Bacteria</taxon>
        <taxon>Bacillati</taxon>
        <taxon>Actinomycetota</taxon>
        <taxon>Actinomycetes</taxon>
        <taxon>Micrococcales</taxon>
        <taxon>Micrococcaceae</taxon>
        <taxon>Pseudarthrobacter</taxon>
    </lineage>
</organism>
<dbReference type="Pfam" id="PF13845">
    <property type="entry name" value="Septum_form"/>
    <property type="match status" value="1"/>
</dbReference>
<keyword evidence="2" id="KW-1133">Transmembrane helix</keyword>
<name>A0A1H2BRJ7_9MICC</name>
<feature type="transmembrane region" description="Helical" evidence="2">
    <location>
        <begin position="65"/>
        <end position="89"/>
    </location>
</feature>
<keyword evidence="2" id="KW-0812">Transmembrane</keyword>
<evidence type="ECO:0000313" key="5">
    <source>
        <dbReference type="Proteomes" id="UP000198751"/>
    </source>
</evidence>
<feature type="domain" description="Septum formation-related" evidence="3">
    <location>
        <begin position="130"/>
        <end position="219"/>
    </location>
</feature>
<dbReference type="Proteomes" id="UP000198751">
    <property type="component" value="Chromosome I"/>
</dbReference>
<dbReference type="RefSeq" id="WP_091723430.1">
    <property type="nucleotide sequence ID" value="NZ_LT629779.1"/>
</dbReference>
<feature type="region of interest" description="Disordered" evidence="1">
    <location>
        <begin position="1"/>
        <end position="57"/>
    </location>
</feature>
<dbReference type="InterPro" id="IPR026004">
    <property type="entry name" value="Septum_form"/>
</dbReference>
<dbReference type="EMBL" id="LT629779">
    <property type="protein sequence ID" value="SDT60925.1"/>
    <property type="molecule type" value="Genomic_DNA"/>
</dbReference>